<feature type="compositionally biased region" description="Low complexity" evidence="1">
    <location>
        <begin position="14"/>
        <end position="33"/>
    </location>
</feature>
<dbReference type="InterPro" id="IPR000719">
    <property type="entry name" value="Prot_kinase_dom"/>
</dbReference>
<dbReference type="PROSITE" id="PS50011">
    <property type="entry name" value="PROTEIN_KINASE_DOM"/>
    <property type="match status" value="1"/>
</dbReference>
<dbReference type="Proteomes" id="UP000807716">
    <property type="component" value="Unassembled WGS sequence"/>
</dbReference>
<feature type="domain" description="Protein kinase" evidence="2">
    <location>
        <begin position="1"/>
        <end position="296"/>
    </location>
</feature>
<proteinExistence type="predicted"/>
<organism evidence="3 4">
    <name type="scientific">Actinomortierella ambigua</name>
    <dbReference type="NCBI Taxonomy" id="1343610"/>
    <lineage>
        <taxon>Eukaryota</taxon>
        <taxon>Fungi</taxon>
        <taxon>Fungi incertae sedis</taxon>
        <taxon>Mucoromycota</taxon>
        <taxon>Mortierellomycotina</taxon>
        <taxon>Mortierellomycetes</taxon>
        <taxon>Mortierellales</taxon>
        <taxon>Mortierellaceae</taxon>
        <taxon>Actinomortierella</taxon>
    </lineage>
</organism>
<protein>
    <submittedName>
        <fullName evidence="3">Checkpoint kinase 2</fullName>
    </submittedName>
</protein>
<dbReference type="AlphaFoldDB" id="A0A9P6Q1F5"/>
<dbReference type="PANTHER" id="PTHR24347">
    <property type="entry name" value="SERINE/THREONINE-PROTEIN KINASE"/>
    <property type="match status" value="1"/>
</dbReference>
<dbReference type="InterPro" id="IPR011009">
    <property type="entry name" value="Kinase-like_dom_sf"/>
</dbReference>
<reference evidence="3" key="1">
    <citation type="journal article" date="2020" name="Fungal Divers.">
        <title>Resolving the Mortierellaceae phylogeny through synthesis of multi-gene phylogenetics and phylogenomics.</title>
        <authorList>
            <person name="Vandepol N."/>
            <person name="Liber J."/>
            <person name="Desiro A."/>
            <person name="Na H."/>
            <person name="Kennedy M."/>
            <person name="Barry K."/>
            <person name="Grigoriev I.V."/>
            <person name="Miller A.N."/>
            <person name="O'Donnell K."/>
            <person name="Stajich J.E."/>
            <person name="Bonito G."/>
        </authorList>
    </citation>
    <scope>NUCLEOTIDE SEQUENCE</scope>
    <source>
        <strain evidence="3">BC1065</strain>
    </source>
</reference>
<dbReference type="Gene3D" id="1.10.510.10">
    <property type="entry name" value="Transferase(Phosphotransferase) domain 1"/>
    <property type="match status" value="1"/>
</dbReference>
<dbReference type="SMART" id="SM00220">
    <property type="entry name" value="S_TKc"/>
    <property type="match status" value="1"/>
</dbReference>
<dbReference type="SUPFAM" id="SSF56112">
    <property type="entry name" value="Protein kinase-like (PK-like)"/>
    <property type="match status" value="1"/>
</dbReference>
<dbReference type="Gene3D" id="3.30.200.20">
    <property type="entry name" value="Phosphorylase Kinase, domain 1"/>
    <property type="match status" value="1"/>
</dbReference>
<evidence type="ECO:0000313" key="4">
    <source>
        <dbReference type="Proteomes" id="UP000807716"/>
    </source>
</evidence>
<keyword evidence="3" id="KW-0418">Kinase</keyword>
<evidence type="ECO:0000313" key="3">
    <source>
        <dbReference type="EMBL" id="KAG0258561.1"/>
    </source>
</evidence>
<name>A0A9P6Q1F5_9FUNG</name>
<feature type="compositionally biased region" description="Basic and acidic residues" evidence="1">
    <location>
        <begin position="37"/>
        <end position="47"/>
    </location>
</feature>
<dbReference type="GO" id="GO:0005524">
    <property type="term" value="F:ATP binding"/>
    <property type="evidence" value="ECO:0007669"/>
    <property type="project" value="InterPro"/>
</dbReference>
<sequence>MASSSASSTTGDYTQSTQLTQPTLPLTAPSTQQELLRSNRENSRDSDTDLLGLCGVLIGVSSDSPGRNILIGKNESVILNHGDTIRIRPQFGTKAFSPLGLPQFNSEDNGGMGTQLSLFTSEFVFQDLRPEKENHVDPEIELAVKIMDLSKFSKPDDSGGTDFRQEVALLRKLKHANIISIVDMHRTSLYVYMFMQILTEKETKFIGYQILLALEMRSNNVLKTMCGTYAYMAPEVFDVKHANGSGYNTLADCWSLGVSLYVVLSALHPYARNQQKDDEMIMMRRVKARQVHNVQK</sequence>
<accession>A0A9P6Q1F5</accession>
<feature type="compositionally biased region" description="Polar residues" evidence="1">
    <location>
        <begin position="1"/>
        <end position="13"/>
    </location>
</feature>
<gene>
    <name evidence="3" type="primary">CHEK2_2</name>
    <name evidence="3" type="ORF">DFQ27_004584</name>
</gene>
<evidence type="ECO:0000256" key="1">
    <source>
        <dbReference type="SAM" id="MobiDB-lite"/>
    </source>
</evidence>
<dbReference type="Pfam" id="PF00069">
    <property type="entry name" value="Pkinase"/>
    <property type="match status" value="1"/>
</dbReference>
<feature type="region of interest" description="Disordered" evidence="1">
    <location>
        <begin position="1"/>
        <end position="47"/>
    </location>
</feature>
<keyword evidence="4" id="KW-1185">Reference proteome</keyword>
<dbReference type="GO" id="GO:0004672">
    <property type="term" value="F:protein kinase activity"/>
    <property type="evidence" value="ECO:0007669"/>
    <property type="project" value="InterPro"/>
</dbReference>
<dbReference type="OrthoDB" id="40902at2759"/>
<keyword evidence="3" id="KW-0808">Transferase</keyword>
<dbReference type="EMBL" id="JAAAJB010000320">
    <property type="protein sequence ID" value="KAG0258561.1"/>
    <property type="molecule type" value="Genomic_DNA"/>
</dbReference>
<comment type="caution">
    <text evidence="3">The sequence shown here is derived from an EMBL/GenBank/DDBJ whole genome shotgun (WGS) entry which is preliminary data.</text>
</comment>
<evidence type="ECO:0000259" key="2">
    <source>
        <dbReference type="PROSITE" id="PS50011"/>
    </source>
</evidence>